<evidence type="ECO:0000259" key="2">
    <source>
        <dbReference type="Pfam" id="PF00582"/>
    </source>
</evidence>
<dbReference type="SUPFAM" id="SSF52402">
    <property type="entry name" value="Adenine nucleotide alpha hydrolases-like"/>
    <property type="match status" value="1"/>
</dbReference>
<evidence type="ECO:0000313" key="4">
    <source>
        <dbReference type="Proteomes" id="UP000006746"/>
    </source>
</evidence>
<evidence type="ECO:0000256" key="1">
    <source>
        <dbReference type="ARBA" id="ARBA00008791"/>
    </source>
</evidence>
<dbReference type="RefSeq" id="WP_008945950.1">
    <property type="nucleotide sequence ID" value="NZ_AMRL01000031.1"/>
</dbReference>
<keyword evidence="4" id="KW-1185">Reference proteome</keyword>
<evidence type="ECO:0000313" key="3">
    <source>
        <dbReference type="EMBL" id="EKE69187.1"/>
    </source>
</evidence>
<gene>
    <name evidence="3" type="ORF">P24_16742</name>
</gene>
<dbReference type="AlphaFoldDB" id="K2J2Y5"/>
<dbReference type="InterPro" id="IPR014729">
    <property type="entry name" value="Rossmann-like_a/b/a_fold"/>
</dbReference>
<dbReference type="EMBL" id="AMRL01000031">
    <property type="protein sequence ID" value="EKE69187.1"/>
    <property type="molecule type" value="Genomic_DNA"/>
</dbReference>
<feature type="domain" description="UspA" evidence="2">
    <location>
        <begin position="1"/>
        <end position="141"/>
    </location>
</feature>
<comment type="similarity">
    <text evidence="1">Belongs to the universal stress protein A family.</text>
</comment>
<dbReference type="PATRIC" id="fig|1207063.3.peg.3374"/>
<dbReference type="CDD" id="cd00293">
    <property type="entry name" value="USP-like"/>
    <property type="match status" value="1"/>
</dbReference>
<reference evidence="3 4" key="1">
    <citation type="journal article" date="2012" name="J. Bacteriol.">
        <title>Genome Sequence of Oceanibaculum indicum Type Strain P24.</title>
        <authorList>
            <person name="Lai Q."/>
            <person name="Shao Z."/>
        </authorList>
    </citation>
    <scope>NUCLEOTIDE SEQUENCE [LARGE SCALE GENOMIC DNA]</scope>
    <source>
        <strain evidence="3 4">P24</strain>
    </source>
</reference>
<sequence length="142" mass="15859">MYKDILLPVDLNQDSSWKSALPVAIDHARAFGTRLHVMTVVPDFGMTMVGQFFPKGFEKKAVEACQSKLRAFIDTEIPKEIPTQCIVAEGTVYERILDLAKKLKIDLIVLAAHRPELKDYLLGPNAARVVRHAACSVLVVRE</sequence>
<organism evidence="3 4">
    <name type="scientific">Oceanibaculum indicum P24</name>
    <dbReference type="NCBI Taxonomy" id="1207063"/>
    <lineage>
        <taxon>Bacteria</taxon>
        <taxon>Pseudomonadati</taxon>
        <taxon>Pseudomonadota</taxon>
        <taxon>Alphaproteobacteria</taxon>
        <taxon>Rhodospirillales</taxon>
        <taxon>Oceanibaculaceae</taxon>
        <taxon>Oceanibaculum</taxon>
    </lineage>
</organism>
<dbReference type="PRINTS" id="PR01438">
    <property type="entry name" value="UNVRSLSTRESS"/>
</dbReference>
<accession>K2J2Y5</accession>
<protein>
    <submittedName>
        <fullName evidence="3">UspA domain-containing protein</fullName>
    </submittedName>
</protein>
<dbReference type="Pfam" id="PF00582">
    <property type="entry name" value="Usp"/>
    <property type="match status" value="1"/>
</dbReference>
<dbReference type="Gene3D" id="3.40.50.620">
    <property type="entry name" value="HUPs"/>
    <property type="match status" value="1"/>
</dbReference>
<dbReference type="STRING" id="1207063.P24_16742"/>
<dbReference type="InterPro" id="IPR006016">
    <property type="entry name" value="UspA"/>
</dbReference>
<comment type="caution">
    <text evidence="3">The sequence shown here is derived from an EMBL/GenBank/DDBJ whole genome shotgun (WGS) entry which is preliminary data.</text>
</comment>
<dbReference type="PANTHER" id="PTHR46268:SF6">
    <property type="entry name" value="UNIVERSAL STRESS PROTEIN UP12"/>
    <property type="match status" value="1"/>
</dbReference>
<dbReference type="Proteomes" id="UP000006746">
    <property type="component" value="Unassembled WGS sequence"/>
</dbReference>
<dbReference type="eggNOG" id="COG0589">
    <property type="taxonomic scope" value="Bacteria"/>
</dbReference>
<proteinExistence type="inferred from homology"/>
<dbReference type="InterPro" id="IPR006015">
    <property type="entry name" value="Universal_stress_UspA"/>
</dbReference>
<dbReference type="PANTHER" id="PTHR46268">
    <property type="entry name" value="STRESS RESPONSE PROTEIN NHAX"/>
    <property type="match status" value="1"/>
</dbReference>
<name>K2J2Y5_9PROT</name>